<name>A0A6B3NCJ4_9CYAN</name>
<dbReference type="InterPro" id="IPR036291">
    <property type="entry name" value="NAD(P)-bd_dom_sf"/>
</dbReference>
<reference evidence="2" key="1">
    <citation type="submission" date="2019-11" db="EMBL/GenBank/DDBJ databases">
        <title>Genomic insights into an expanded diversity of filamentous marine cyanobacteria reveals the extraordinary biosynthetic potential of Moorea and Okeania.</title>
        <authorList>
            <person name="Ferreira Leao T."/>
            <person name="Wang M."/>
            <person name="Moss N."/>
            <person name="Da Silva R."/>
            <person name="Sanders J."/>
            <person name="Nurk S."/>
            <person name="Gurevich A."/>
            <person name="Humphrey G."/>
            <person name="Reher R."/>
            <person name="Zhu Q."/>
            <person name="Belda-Ferre P."/>
            <person name="Glukhov E."/>
            <person name="Rex R."/>
            <person name="Dorrestein P.C."/>
            <person name="Knight R."/>
            <person name="Pevzner P."/>
            <person name="Gerwick W.H."/>
            <person name="Gerwick L."/>
        </authorList>
    </citation>
    <scope>NUCLEOTIDE SEQUENCE</scope>
    <source>
        <strain evidence="2">SIO1C4</strain>
    </source>
</reference>
<dbReference type="InterPro" id="IPR050177">
    <property type="entry name" value="Lipid_A_modif_metabolic_enz"/>
</dbReference>
<dbReference type="CDD" id="cd08946">
    <property type="entry name" value="SDR_e"/>
    <property type="match status" value="1"/>
</dbReference>
<dbReference type="SUPFAM" id="SSF51735">
    <property type="entry name" value="NAD(P)-binding Rossmann-fold domains"/>
    <property type="match status" value="1"/>
</dbReference>
<dbReference type="EMBL" id="JAAHFQ010000198">
    <property type="protein sequence ID" value="NER28322.1"/>
    <property type="molecule type" value="Genomic_DNA"/>
</dbReference>
<comment type="caution">
    <text evidence="2">The sequence shown here is derived from an EMBL/GenBank/DDBJ whole genome shotgun (WGS) entry which is preliminary data.</text>
</comment>
<evidence type="ECO:0000259" key="1">
    <source>
        <dbReference type="Pfam" id="PF01370"/>
    </source>
</evidence>
<protein>
    <submittedName>
        <fullName evidence="2">SDR family oxidoreductase</fullName>
    </submittedName>
</protein>
<sequence>MRVLLTGHKGYIGTVLVPMLLAAGHEVVGYDSDLYEQSTFGEGIKDIPEIRKDIREVEISELEGFDAVLHLAGLSNDPLGNLNPNLTYEINHAASVRLAQLSKKAGIGRYIFSSSCSNYGAGGQDWLNEESPFNPVTPYGTSKVRVEQDVSTLADDNFCPTFLRNATAYGVSPRLRFDLVLNNLVAWAFTTGKVFIKSDGTPWRPIVHIEDISRAFLAVLQAPRELVYNQAFNVGRNEDNYQIRDLANIVKETVPGCEIEYAKDAGPDKRCYRVDCSKIAETLSEFQPQWDARKGAQELYAAYQKVGLTLEEFEGPKYQRIAHIKQLLSSGRLNENLRWKTSAPVTTAAS</sequence>
<proteinExistence type="predicted"/>
<dbReference type="Pfam" id="PF01370">
    <property type="entry name" value="Epimerase"/>
    <property type="match status" value="1"/>
</dbReference>
<dbReference type="InterPro" id="IPR001509">
    <property type="entry name" value="Epimerase_deHydtase"/>
</dbReference>
<accession>A0A6B3NCJ4</accession>
<feature type="domain" description="NAD-dependent epimerase/dehydratase" evidence="1">
    <location>
        <begin position="3"/>
        <end position="235"/>
    </location>
</feature>
<dbReference type="PANTHER" id="PTHR43245">
    <property type="entry name" value="BIFUNCTIONAL POLYMYXIN RESISTANCE PROTEIN ARNA"/>
    <property type="match status" value="1"/>
</dbReference>
<gene>
    <name evidence="2" type="ORF">F6J89_11970</name>
</gene>
<dbReference type="PANTHER" id="PTHR43245:SF23">
    <property type="entry name" value="NAD(P)-BINDING DOMAIN-CONTAINING PROTEIN"/>
    <property type="match status" value="1"/>
</dbReference>
<dbReference type="AlphaFoldDB" id="A0A6B3NCJ4"/>
<evidence type="ECO:0000313" key="2">
    <source>
        <dbReference type="EMBL" id="NER28322.1"/>
    </source>
</evidence>
<organism evidence="2">
    <name type="scientific">Symploca sp. SIO1C4</name>
    <dbReference type="NCBI Taxonomy" id="2607765"/>
    <lineage>
        <taxon>Bacteria</taxon>
        <taxon>Bacillati</taxon>
        <taxon>Cyanobacteriota</taxon>
        <taxon>Cyanophyceae</taxon>
        <taxon>Coleofasciculales</taxon>
        <taxon>Coleofasciculaceae</taxon>
        <taxon>Symploca</taxon>
    </lineage>
</organism>
<dbReference type="Gene3D" id="3.40.50.720">
    <property type="entry name" value="NAD(P)-binding Rossmann-like Domain"/>
    <property type="match status" value="1"/>
</dbReference>